<dbReference type="InterPro" id="IPR000630">
    <property type="entry name" value="Ribosomal_uS8"/>
</dbReference>
<evidence type="ECO:0000313" key="7">
    <source>
        <dbReference type="Proteomes" id="UP000178450"/>
    </source>
</evidence>
<evidence type="ECO:0000256" key="4">
    <source>
        <dbReference type="ARBA" id="ARBA00035258"/>
    </source>
</evidence>
<keyword evidence="5" id="KW-0699">rRNA-binding</keyword>
<evidence type="ECO:0000256" key="5">
    <source>
        <dbReference type="HAMAP-Rule" id="MF_01302"/>
    </source>
</evidence>
<dbReference type="GO" id="GO:0006412">
    <property type="term" value="P:translation"/>
    <property type="evidence" value="ECO:0007669"/>
    <property type="project" value="UniProtKB-UniRule"/>
</dbReference>
<dbReference type="GO" id="GO:1990904">
    <property type="term" value="C:ribonucleoprotein complex"/>
    <property type="evidence" value="ECO:0007669"/>
    <property type="project" value="UniProtKB-KW"/>
</dbReference>
<name>A0A1F7K988_9BACT</name>
<sequence>MISDPIGDMLTRIRNGYMAGNKNVTMPYSKSREAVVKVLIENKILADYQKDTKTLKKTLIVKLVEGRRRPFEIKRVSKPGRRIYLSNKNFYKVKGDQGVLIISTSKGVMDNKKANKLKIGGEIIAEIF</sequence>
<organism evidence="6 7">
    <name type="scientific">Candidatus Roizmanbacteria bacterium RIFOXYA1_FULL_41_12</name>
    <dbReference type="NCBI Taxonomy" id="1802082"/>
    <lineage>
        <taxon>Bacteria</taxon>
        <taxon>Candidatus Roizmaniibacteriota</taxon>
    </lineage>
</organism>
<dbReference type="Gene3D" id="3.30.1370.30">
    <property type="match status" value="1"/>
</dbReference>
<dbReference type="FunFam" id="3.30.1490.10:FF:000001">
    <property type="entry name" value="30S ribosomal protein S8"/>
    <property type="match status" value="1"/>
</dbReference>
<proteinExistence type="inferred from homology"/>
<comment type="caution">
    <text evidence="6">The sequence shown here is derived from an EMBL/GenBank/DDBJ whole genome shotgun (WGS) entry which is preliminary data.</text>
</comment>
<accession>A0A1F7K988</accession>
<comment type="function">
    <text evidence="5">One of the primary rRNA binding proteins, it binds directly to 16S rRNA central domain where it helps coordinate assembly of the platform of the 30S subunit.</text>
</comment>
<dbReference type="Gene3D" id="3.30.1490.10">
    <property type="match status" value="1"/>
</dbReference>
<dbReference type="PANTHER" id="PTHR11758">
    <property type="entry name" value="40S RIBOSOMAL PROTEIN S15A"/>
    <property type="match status" value="1"/>
</dbReference>
<dbReference type="SUPFAM" id="SSF56047">
    <property type="entry name" value="Ribosomal protein S8"/>
    <property type="match status" value="1"/>
</dbReference>
<keyword evidence="5" id="KW-0694">RNA-binding</keyword>
<evidence type="ECO:0000256" key="1">
    <source>
        <dbReference type="ARBA" id="ARBA00006471"/>
    </source>
</evidence>
<comment type="similarity">
    <text evidence="1 5">Belongs to the universal ribosomal protein uS8 family.</text>
</comment>
<keyword evidence="3 5" id="KW-0687">Ribonucleoprotein</keyword>
<dbReference type="GO" id="GO:0019843">
    <property type="term" value="F:rRNA binding"/>
    <property type="evidence" value="ECO:0007669"/>
    <property type="project" value="UniProtKB-UniRule"/>
</dbReference>
<dbReference type="Pfam" id="PF00410">
    <property type="entry name" value="Ribosomal_S8"/>
    <property type="match status" value="1"/>
</dbReference>
<evidence type="ECO:0000256" key="2">
    <source>
        <dbReference type="ARBA" id="ARBA00022980"/>
    </source>
</evidence>
<dbReference type="InterPro" id="IPR035987">
    <property type="entry name" value="Ribosomal_uS8_sf"/>
</dbReference>
<dbReference type="GO" id="GO:0005840">
    <property type="term" value="C:ribosome"/>
    <property type="evidence" value="ECO:0007669"/>
    <property type="project" value="UniProtKB-KW"/>
</dbReference>
<dbReference type="GO" id="GO:0005737">
    <property type="term" value="C:cytoplasm"/>
    <property type="evidence" value="ECO:0007669"/>
    <property type="project" value="UniProtKB-ARBA"/>
</dbReference>
<reference evidence="6 7" key="1">
    <citation type="journal article" date="2016" name="Nat. Commun.">
        <title>Thousands of microbial genomes shed light on interconnected biogeochemical processes in an aquifer system.</title>
        <authorList>
            <person name="Anantharaman K."/>
            <person name="Brown C.T."/>
            <person name="Hug L.A."/>
            <person name="Sharon I."/>
            <person name="Castelle C.J."/>
            <person name="Probst A.J."/>
            <person name="Thomas B.C."/>
            <person name="Singh A."/>
            <person name="Wilkins M.J."/>
            <person name="Karaoz U."/>
            <person name="Brodie E.L."/>
            <person name="Williams K.H."/>
            <person name="Hubbard S.S."/>
            <person name="Banfield J.F."/>
        </authorList>
    </citation>
    <scope>NUCLEOTIDE SEQUENCE [LARGE SCALE GENOMIC DNA]</scope>
</reference>
<protein>
    <recommendedName>
        <fullName evidence="4 5">Small ribosomal subunit protein uS8</fullName>
    </recommendedName>
</protein>
<dbReference type="AlphaFoldDB" id="A0A1F7K988"/>
<evidence type="ECO:0000256" key="3">
    <source>
        <dbReference type="ARBA" id="ARBA00023274"/>
    </source>
</evidence>
<evidence type="ECO:0000313" key="6">
    <source>
        <dbReference type="EMBL" id="OGK64423.1"/>
    </source>
</evidence>
<dbReference type="EMBL" id="MGBG01000021">
    <property type="protein sequence ID" value="OGK64423.1"/>
    <property type="molecule type" value="Genomic_DNA"/>
</dbReference>
<keyword evidence="2 5" id="KW-0689">Ribosomal protein</keyword>
<dbReference type="NCBIfam" id="NF001109">
    <property type="entry name" value="PRK00136.1"/>
    <property type="match status" value="1"/>
</dbReference>
<comment type="subunit">
    <text evidence="5">Part of the 30S ribosomal subunit. Contacts proteins S5 and S12.</text>
</comment>
<dbReference type="GO" id="GO:0003735">
    <property type="term" value="F:structural constituent of ribosome"/>
    <property type="evidence" value="ECO:0007669"/>
    <property type="project" value="InterPro"/>
</dbReference>
<dbReference type="Proteomes" id="UP000178450">
    <property type="component" value="Unassembled WGS sequence"/>
</dbReference>
<dbReference type="HAMAP" id="MF_01302_B">
    <property type="entry name" value="Ribosomal_uS8_B"/>
    <property type="match status" value="1"/>
</dbReference>
<gene>
    <name evidence="5" type="primary">rpsH</name>
    <name evidence="6" type="ORF">A2209_03860</name>
</gene>